<dbReference type="PANTHER" id="PTHR42801">
    <property type="entry name" value="THIOREDOXIN-DEPENDENT PEROXIDE REDUCTASE"/>
    <property type="match status" value="1"/>
</dbReference>
<keyword evidence="6" id="KW-1015">Disulfide bond</keyword>
<comment type="similarity">
    <text evidence="9">Belongs to the peroxiredoxin family. BCP/PrxQ subfamily.</text>
</comment>
<dbReference type="GO" id="GO:0005737">
    <property type="term" value="C:cytoplasm"/>
    <property type="evidence" value="ECO:0007669"/>
    <property type="project" value="TreeGrafter"/>
</dbReference>
<organism evidence="14 15">
    <name type="scientific">Burkholderia thailandensis</name>
    <dbReference type="NCBI Taxonomy" id="57975"/>
    <lineage>
        <taxon>Bacteria</taxon>
        <taxon>Pseudomonadati</taxon>
        <taxon>Pseudomonadota</taxon>
        <taxon>Betaproteobacteria</taxon>
        <taxon>Burkholderiales</taxon>
        <taxon>Burkholderiaceae</taxon>
        <taxon>Burkholderia</taxon>
        <taxon>pseudomallei group</taxon>
    </lineage>
</organism>
<comment type="catalytic activity">
    <reaction evidence="11">
        <text>a hydroperoxide + [thioredoxin]-dithiol = an alcohol + [thioredoxin]-disulfide + H2O</text>
        <dbReference type="Rhea" id="RHEA:62620"/>
        <dbReference type="Rhea" id="RHEA-COMP:10698"/>
        <dbReference type="Rhea" id="RHEA-COMP:10700"/>
        <dbReference type="ChEBI" id="CHEBI:15377"/>
        <dbReference type="ChEBI" id="CHEBI:29950"/>
        <dbReference type="ChEBI" id="CHEBI:30879"/>
        <dbReference type="ChEBI" id="CHEBI:35924"/>
        <dbReference type="ChEBI" id="CHEBI:50058"/>
        <dbReference type="EC" id="1.11.1.24"/>
    </reaction>
</comment>
<accession>A0AAW9CX66</accession>
<protein>
    <recommendedName>
        <fullName evidence="2">thioredoxin-dependent peroxiredoxin</fullName>
        <ecNumber evidence="2">1.11.1.24</ecNumber>
    </recommendedName>
    <alternativeName>
        <fullName evidence="8">Thioredoxin peroxidase</fullName>
    </alternativeName>
    <alternativeName>
        <fullName evidence="10">Thioredoxin-dependent peroxiredoxin Bcp</fullName>
    </alternativeName>
</protein>
<gene>
    <name evidence="14" type="ORF">C7S16_6025</name>
</gene>
<evidence type="ECO:0000256" key="2">
    <source>
        <dbReference type="ARBA" id="ARBA00013017"/>
    </source>
</evidence>
<feature type="region of interest" description="Disordered" evidence="12">
    <location>
        <begin position="1"/>
        <end position="22"/>
    </location>
</feature>
<dbReference type="GO" id="GO:0045454">
    <property type="term" value="P:cell redox homeostasis"/>
    <property type="evidence" value="ECO:0007669"/>
    <property type="project" value="TreeGrafter"/>
</dbReference>
<evidence type="ECO:0000256" key="7">
    <source>
        <dbReference type="ARBA" id="ARBA00023284"/>
    </source>
</evidence>
<evidence type="ECO:0000256" key="12">
    <source>
        <dbReference type="SAM" id="MobiDB-lite"/>
    </source>
</evidence>
<dbReference type="InterPro" id="IPR036249">
    <property type="entry name" value="Thioredoxin-like_sf"/>
</dbReference>
<dbReference type="Gene3D" id="3.40.30.10">
    <property type="entry name" value="Glutaredoxin"/>
    <property type="match status" value="1"/>
</dbReference>
<evidence type="ECO:0000256" key="11">
    <source>
        <dbReference type="ARBA" id="ARBA00049091"/>
    </source>
</evidence>
<dbReference type="PANTHER" id="PTHR42801:SF4">
    <property type="entry name" value="AHPC_TSA FAMILY PROTEIN"/>
    <property type="match status" value="1"/>
</dbReference>
<dbReference type="InterPro" id="IPR050924">
    <property type="entry name" value="Peroxiredoxin_BCP/PrxQ"/>
</dbReference>
<proteinExistence type="inferred from homology"/>
<comment type="caution">
    <text evidence="14">The sequence shown here is derived from an EMBL/GenBank/DDBJ whole genome shotgun (WGS) entry which is preliminary data.</text>
</comment>
<evidence type="ECO:0000256" key="10">
    <source>
        <dbReference type="ARBA" id="ARBA00042639"/>
    </source>
</evidence>
<dbReference type="EMBL" id="QXCT01000001">
    <property type="protein sequence ID" value="MDW9253638.1"/>
    <property type="molecule type" value="Genomic_DNA"/>
</dbReference>
<feature type="compositionally biased region" description="Polar residues" evidence="12">
    <location>
        <begin position="7"/>
        <end position="20"/>
    </location>
</feature>
<sequence>MFDASKYSGSLNMQSHQPTLARSRDIAPHAQDLPQAQAVLQAGDAAPDFSLPASRAGRPLDYALKDALRKGAVVVYFYPSAFTSGCNAQAHAFARDIDQFSAAGASVVGVSLDSIERLHAFSADPQYCGGRFPVASDAQGRVARAFGLAVEPAPHGKTDTRGEPNDHDRVPRTTFVIAPHGKVAATIAGASAVEHVEQALAWVRRLSADNTNAR</sequence>
<dbReference type="Proteomes" id="UP001272137">
    <property type="component" value="Unassembled WGS sequence"/>
</dbReference>
<dbReference type="GO" id="GO:0034599">
    <property type="term" value="P:cellular response to oxidative stress"/>
    <property type="evidence" value="ECO:0007669"/>
    <property type="project" value="TreeGrafter"/>
</dbReference>
<keyword evidence="7" id="KW-0676">Redox-active center</keyword>
<evidence type="ECO:0000259" key="13">
    <source>
        <dbReference type="PROSITE" id="PS51352"/>
    </source>
</evidence>
<feature type="domain" description="Thioredoxin" evidence="13">
    <location>
        <begin position="40"/>
        <end position="208"/>
    </location>
</feature>
<name>A0AAW9CX66_BURTH</name>
<evidence type="ECO:0000256" key="3">
    <source>
        <dbReference type="ARBA" id="ARBA00022559"/>
    </source>
</evidence>
<comment type="function">
    <text evidence="1">Thiol-specific peroxidase that catalyzes the reduction of hydrogen peroxide and organic hydroperoxides to water and alcohols, respectively. Plays a role in cell protection against oxidative stress by detoxifying peroxides and as sensor of hydrogen peroxide-mediated signaling events.</text>
</comment>
<dbReference type="Pfam" id="PF00578">
    <property type="entry name" value="AhpC-TSA"/>
    <property type="match status" value="1"/>
</dbReference>
<evidence type="ECO:0000313" key="14">
    <source>
        <dbReference type="EMBL" id="MDW9253638.1"/>
    </source>
</evidence>
<evidence type="ECO:0000256" key="5">
    <source>
        <dbReference type="ARBA" id="ARBA00023002"/>
    </source>
</evidence>
<reference evidence="14" key="1">
    <citation type="submission" date="2018-08" db="EMBL/GenBank/DDBJ databases">
        <title>Identification of Burkholderia cepacia strains that express a Burkholderia pseudomallei-like capsular polysaccharide.</title>
        <authorList>
            <person name="Burtnick M.N."/>
            <person name="Vongsouvath M."/>
            <person name="Newton P."/>
            <person name="Wuthiekanun V."/>
            <person name="Limmathurotsakul D."/>
            <person name="Brett P.J."/>
            <person name="Chantratita N."/>
            <person name="Dance D.A."/>
        </authorList>
    </citation>
    <scope>NUCLEOTIDE SEQUENCE</scope>
    <source>
        <strain evidence="14">SBXCC001</strain>
    </source>
</reference>
<dbReference type="InterPro" id="IPR013766">
    <property type="entry name" value="Thioredoxin_domain"/>
</dbReference>
<dbReference type="SUPFAM" id="SSF52833">
    <property type="entry name" value="Thioredoxin-like"/>
    <property type="match status" value="1"/>
</dbReference>
<evidence type="ECO:0000256" key="6">
    <source>
        <dbReference type="ARBA" id="ARBA00023157"/>
    </source>
</evidence>
<keyword evidence="3" id="KW-0575">Peroxidase</keyword>
<evidence type="ECO:0000256" key="1">
    <source>
        <dbReference type="ARBA" id="ARBA00003330"/>
    </source>
</evidence>
<evidence type="ECO:0000256" key="8">
    <source>
        <dbReference type="ARBA" id="ARBA00032824"/>
    </source>
</evidence>
<dbReference type="EC" id="1.11.1.24" evidence="2"/>
<keyword evidence="4" id="KW-0049">Antioxidant</keyword>
<dbReference type="AlphaFoldDB" id="A0AAW9CX66"/>
<evidence type="ECO:0000256" key="4">
    <source>
        <dbReference type="ARBA" id="ARBA00022862"/>
    </source>
</evidence>
<keyword evidence="5" id="KW-0560">Oxidoreductase</keyword>
<dbReference type="InterPro" id="IPR000866">
    <property type="entry name" value="AhpC/TSA"/>
</dbReference>
<evidence type="ECO:0000256" key="9">
    <source>
        <dbReference type="ARBA" id="ARBA00038489"/>
    </source>
</evidence>
<dbReference type="GO" id="GO:0008379">
    <property type="term" value="F:thioredoxin peroxidase activity"/>
    <property type="evidence" value="ECO:0007669"/>
    <property type="project" value="TreeGrafter"/>
</dbReference>
<dbReference type="CDD" id="cd03017">
    <property type="entry name" value="PRX_BCP"/>
    <property type="match status" value="1"/>
</dbReference>
<dbReference type="PROSITE" id="PS51352">
    <property type="entry name" value="THIOREDOXIN_2"/>
    <property type="match status" value="1"/>
</dbReference>
<evidence type="ECO:0000313" key="15">
    <source>
        <dbReference type="Proteomes" id="UP001272137"/>
    </source>
</evidence>